<dbReference type="InterPro" id="IPR002051">
    <property type="entry name" value="Haem_Oase"/>
</dbReference>
<protein>
    <recommendedName>
        <fullName evidence="2">heme oxygenase (biliverdin-producing)</fullName>
        <ecNumber evidence="2">1.14.14.18</ecNumber>
    </recommendedName>
</protein>
<evidence type="ECO:0000256" key="4">
    <source>
        <dbReference type="ARBA" id="ARBA00022723"/>
    </source>
</evidence>
<keyword evidence="9" id="KW-1185">Reference proteome</keyword>
<dbReference type="CDD" id="cd19165">
    <property type="entry name" value="HemeO"/>
    <property type="match status" value="1"/>
</dbReference>
<evidence type="ECO:0000313" key="9">
    <source>
        <dbReference type="Proteomes" id="UP000635902"/>
    </source>
</evidence>
<accession>A0ABR9ZGU0</accession>
<evidence type="ECO:0000256" key="1">
    <source>
        <dbReference type="ARBA" id="ARBA00006134"/>
    </source>
</evidence>
<dbReference type="PANTHER" id="PTHR10720:SF0">
    <property type="entry name" value="HEME OXYGENASE"/>
    <property type="match status" value="1"/>
</dbReference>
<dbReference type="EC" id="1.14.14.18" evidence="2"/>
<dbReference type="Gene3D" id="1.20.910.10">
    <property type="entry name" value="Heme oxygenase-like"/>
    <property type="match status" value="1"/>
</dbReference>
<dbReference type="Proteomes" id="UP000635902">
    <property type="component" value="Unassembled WGS sequence"/>
</dbReference>
<dbReference type="SUPFAM" id="SSF48613">
    <property type="entry name" value="Heme oxygenase-like"/>
    <property type="match status" value="1"/>
</dbReference>
<evidence type="ECO:0000256" key="3">
    <source>
        <dbReference type="ARBA" id="ARBA00022617"/>
    </source>
</evidence>
<dbReference type="EMBL" id="JADKMY010000001">
    <property type="protein sequence ID" value="MBF4552620.1"/>
    <property type="molecule type" value="Genomic_DNA"/>
</dbReference>
<comment type="caution">
    <text evidence="8">The sequence shown here is derived from an EMBL/GenBank/DDBJ whole genome shotgun (WGS) entry which is preliminary data.</text>
</comment>
<gene>
    <name evidence="8" type="ORF">IRY30_00780</name>
</gene>
<keyword evidence="4" id="KW-0479">Metal-binding</keyword>
<evidence type="ECO:0000256" key="5">
    <source>
        <dbReference type="ARBA" id="ARBA00023002"/>
    </source>
</evidence>
<evidence type="ECO:0000313" key="8">
    <source>
        <dbReference type="EMBL" id="MBF4552620.1"/>
    </source>
</evidence>
<dbReference type="InterPro" id="IPR016084">
    <property type="entry name" value="Haem_Oase-like_multi-hlx"/>
</dbReference>
<name>A0ABR9ZGU0_9CORY</name>
<keyword evidence="3" id="KW-0349">Heme</keyword>
<dbReference type="InterPro" id="IPR016053">
    <property type="entry name" value="Haem_Oase-like"/>
</dbReference>
<evidence type="ECO:0000256" key="2">
    <source>
        <dbReference type="ARBA" id="ARBA00012360"/>
    </source>
</evidence>
<sequence>MKAVAVTSVSQTAPLPVDSTAPNSVLLRQRTAAAHESAEGTDFISRLMGGELSADAFADFTGQLWFIYSALESAMRNGREHAAVAAVYDQRLERKEKLEKDLTSLFGEDWKEKISKLESTAEYVARIQELEKAGNGPELVAHHYVRYLGDLAGGQVIARRVAEHYNVAPEALTFYDFAELGKVKPFRDQYRDTLDSLPLNEEEQEQMLSEAVRAFSYNQAVFEGLAARH</sequence>
<dbReference type="InterPro" id="IPR018207">
    <property type="entry name" value="Haem_oxygenase_CS"/>
</dbReference>
<comment type="similarity">
    <text evidence="1">Belongs to the heme oxygenase family.</text>
</comment>
<dbReference type="PRINTS" id="PR00088">
    <property type="entry name" value="HAEMOXYGNASE"/>
</dbReference>
<keyword evidence="6" id="KW-0408">Iron</keyword>
<dbReference type="Pfam" id="PF01126">
    <property type="entry name" value="Heme_oxygenase"/>
    <property type="match status" value="1"/>
</dbReference>
<comment type="catalytic activity">
    <reaction evidence="7">
        <text>heme b + 3 reduced [NADPH--hemoprotein reductase] + 3 O2 = biliverdin IXalpha + CO + Fe(2+) + 3 oxidized [NADPH--hemoprotein reductase] + 3 H2O + H(+)</text>
        <dbReference type="Rhea" id="RHEA:21764"/>
        <dbReference type="Rhea" id="RHEA-COMP:11964"/>
        <dbReference type="Rhea" id="RHEA-COMP:11965"/>
        <dbReference type="ChEBI" id="CHEBI:15377"/>
        <dbReference type="ChEBI" id="CHEBI:15378"/>
        <dbReference type="ChEBI" id="CHEBI:15379"/>
        <dbReference type="ChEBI" id="CHEBI:17245"/>
        <dbReference type="ChEBI" id="CHEBI:29033"/>
        <dbReference type="ChEBI" id="CHEBI:57618"/>
        <dbReference type="ChEBI" id="CHEBI:57991"/>
        <dbReference type="ChEBI" id="CHEBI:58210"/>
        <dbReference type="ChEBI" id="CHEBI:60344"/>
        <dbReference type="EC" id="1.14.14.18"/>
    </reaction>
</comment>
<reference evidence="8 9" key="1">
    <citation type="submission" date="2020-10" db="EMBL/GenBank/DDBJ databases">
        <title>Novel species in genus Corynebacterium.</title>
        <authorList>
            <person name="Zhang G."/>
        </authorList>
    </citation>
    <scope>NUCLEOTIDE SEQUENCE [LARGE SCALE GENOMIC DNA]</scope>
    <source>
        <strain evidence="8 9">DSM 45110</strain>
    </source>
</reference>
<dbReference type="PANTHER" id="PTHR10720">
    <property type="entry name" value="HEME OXYGENASE"/>
    <property type="match status" value="1"/>
</dbReference>
<organism evidence="8 9">
    <name type="scientific">Corynebacterium suicordis DSM 45110</name>
    <dbReference type="NCBI Taxonomy" id="1121369"/>
    <lineage>
        <taxon>Bacteria</taxon>
        <taxon>Bacillati</taxon>
        <taxon>Actinomycetota</taxon>
        <taxon>Actinomycetes</taxon>
        <taxon>Mycobacteriales</taxon>
        <taxon>Corynebacteriaceae</taxon>
        <taxon>Corynebacterium</taxon>
    </lineage>
</organism>
<proteinExistence type="inferred from homology"/>
<keyword evidence="5" id="KW-0560">Oxidoreductase</keyword>
<dbReference type="PIRSF" id="PIRSF000343">
    <property type="entry name" value="Haem_Oase"/>
    <property type="match status" value="1"/>
</dbReference>
<dbReference type="PROSITE" id="PS00593">
    <property type="entry name" value="HEME_OXYGENASE"/>
    <property type="match status" value="1"/>
</dbReference>
<evidence type="ECO:0000256" key="6">
    <source>
        <dbReference type="ARBA" id="ARBA00023004"/>
    </source>
</evidence>
<evidence type="ECO:0000256" key="7">
    <source>
        <dbReference type="ARBA" id="ARBA00048328"/>
    </source>
</evidence>